<accession>A0ABU9QZ36</accession>
<dbReference type="Proteomes" id="UP001481677">
    <property type="component" value="Unassembled WGS sequence"/>
</dbReference>
<sequence>MEAKVDPAAPVGWSIQYGIQSETPNDASTPANVQIVNGAMLFEIDVNSPPTAQPSIASKLRIVIRNWS</sequence>
<dbReference type="EMBL" id="JAZHGA010000006">
    <property type="protein sequence ID" value="MEM5340019.1"/>
    <property type="molecule type" value="Genomic_DNA"/>
</dbReference>
<evidence type="ECO:0000313" key="2">
    <source>
        <dbReference type="Proteomes" id="UP001481677"/>
    </source>
</evidence>
<evidence type="ECO:0000313" key="1">
    <source>
        <dbReference type="EMBL" id="MEM5340019.1"/>
    </source>
</evidence>
<proteinExistence type="predicted"/>
<comment type="caution">
    <text evidence="1">The sequence shown here is derived from an EMBL/GenBank/DDBJ whole genome shotgun (WGS) entry which is preliminary data.</text>
</comment>
<reference evidence="1 2" key="1">
    <citation type="submission" date="2024-01" db="EMBL/GenBank/DDBJ databases">
        <title>The diversity of rhizobia nodulating Mimosa spp. in eleven states of Brazil covering several biomes is determined by host plant, location, and edaphic factors.</title>
        <authorList>
            <person name="Rouws L."/>
            <person name="Barauna A."/>
            <person name="Beukes C."/>
            <person name="De Faria S.M."/>
            <person name="Gross E."/>
            <person name="Dos Reis Junior F.B."/>
            <person name="Simon M."/>
            <person name="Maluk M."/>
            <person name="Odee D.W."/>
            <person name="Kenicer G."/>
            <person name="Young J.P.W."/>
            <person name="Reis V.M."/>
            <person name="Zilli J."/>
            <person name="James E.K."/>
        </authorList>
    </citation>
    <scope>NUCLEOTIDE SEQUENCE [LARGE SCALE GENOMIC DNA]</scope>
    <source>
        <strain evidence="1 2">JPY530</strain>
    </source>
</reference>
<dbReference type="RefSeq" id="WP_167528676.1">
    <property type="nucleotide sequence ID" value="NZ_JAZHFZ010000050.1"/>
</dbReference>
<protein>
    <submittedName>
        <fullName evidence="1">Uncharacterized protein</fullName>
    </submittedName>
</protein>
<organism evidence="1 2">
    <name type="scientific">Paraburkholderia azotifigens</name>
    <dbReference type="NCBI Taxonomy" id="2057004"/>
    <lineage>
        <taxon>Bacteria</taxon>
        <taxon>Pseudomonadati</taxon>
        <taxon>Pseudomonadota</taxon>
        <taxon>Betaproteobacteria</taxon>
        <taxon>Burkholderiales</taxon>
        <taxon>Burkholderiaceae</taxon>
        <taxon>Paraburkholderia</taxon>
    </lineage>
</organism>
<gene>
    <name evidence="1" type="ORF">V4C56_10285</name>
</gene>
<keyword evidence="2" id="KW-1185">Reference proteome</keyword>
<name>A0ABU9QZ36_9BURK</name>